<feature type="domain" description="Beta-hexosaminidase bacterial type N-terminal" evidence="3">
    <location>
        <begin position="86"/>
        <end position="137"/>
    </location>
</feature>
<dbReference type="InterPro" id="IPR015882">
    <property type="entry name" value="HEX_bac_N"/>
</dbReference>
<dbReference type="GO" id="GO:0016798">
    <property type="term" value="F:hydrolase activity, acting on glycosyl bonds"/>
    <property type="evidence" value="ECO:0007669"/>
    <property type="project" value="UniProtKB-KW"/>
</dbReference>
<proteinExistence type="predicted"/>
<evidence type="ECO:0000256" key="2">
    <source>
        <dbReference type="ARBA" id="ARBA00023295"/>
    </source>
</evidence>
<name>A0A369BB57_9FIRM</name>
<dbReference type="RefSeq" id="WP_114296624.1">
    <property type="nucleotide sequence ID" value="NZ_QPJT01000004.1"/>
</dbReference>
<evidence type="ECO:0000256" key="1">
    <source>
        <dbReference type="ARBA" id="ARBA00022801"/>
    </source>
</evidence>
<keyword evidence="5" id="KW-1185">Reference proteome</keyword>
<protein>
    <submittedName>
        <fullName evidence="4">Glycosyl hydrolase family 20</fullName>
    </submittedName>
</protein>
<evidence type="ECO:0000313" key="4">
    <source>
        <dbReference type="EMBL" id="RCX18769.1"/>
    </source>
</evidence>
<dbReference type="Pfam" id="PF02838">
    <property type="entry name" value="Glyco_hydro_20b"/>
    <property type="match status" value="1"/>
</dbReference>
<dbReference type="OrthoDB" id="3713315at2"/>
<dbReference type="Proteomes" id="UP000253034">
    <property type="component" value="Unassembled WGS sequence"/>
</dbReference>
<keyword evidence="2" id="KW-0326">Glycosidase</keyword>
<dbReference type="EMBL" id="QPJT01000004">
    <property type="protein sequence ID" value="RCX18769.1"/>
    <property type="molecule type" value="Genomic_DNA"/>
</dbReference>
<sequence>MNKLLPVPKITEETEGCSKSFSGFKLDLSSAGVGEGLQYREIVEMKLWDYPGLKVSEQQIGCPELMELRLIYGLQGEETDCPKLFAEQGYVLTVQKELVTIKFENRQGLVYALATLKQLFVKSGEHYVMQLCKITDWPTVEIRSVSNTFSWYAGYGRLGFDMQLWGYDEWVEYLNICSDMKINQFNMCMYGYWPFELPSHPEAVMKNYPVKVWNEESESWVAVHYIHPNLAEEFLSRLLEYGHKLSMKFFAYVGLNSYNGGYPSIYKSKRMKLPENSKFINDFDTLCLSQPDTIEYLKDSMRAIARLGYDGIDFEESEEAWWFCDCDRCREKYLSAASSPAEAKHIANYELLKVLYAAIREENPRCIIGIRAWREPPLEKDPEYLKRMVSSIPEDVGLFWAPGLYCSEGEFEKWAKAFGRDRIWARDTESNAVSSCLGRLIRIFRSNGLRCDEESNHQYLEEDIRQHIGSASLGAKGINGYMFEWYGFFLHLFAHAHYGWGSCMEPEDFYRYSIETVFGSRLAEDILYVLKNMFTIHESQMSIFPTEFPFARNKVEARDIPAIQKAIERHEAIMSKLYSVKKAIDGHERLKVYSLHFKKLIVANMRNRVIYDLALASINYDNAKTEEDKRRYLLEMSRHNERNFDIVKRNYFDVNPVAETGTKSCMIPYHELKRVIDNELYPDKRDEQPIYLGVEALGWLWL</sequence>
<dbReference type="InterPro" id="IPR029018">
    <property type="entry name" value="Hex-like_dom2"/>
</dbReference>
<dbReference type="Gene3D" id="3.30.379.10">
    <property type="entry name" value="Chitobiase/beta-hexosaminidase domain 2-like"/>
    <property type="match status" value="1"/>
</dbReference>
<keyword evidence="1 4" id="KW-0378">Hydrolase</keyword>
<dbReference type="SUPFAM" id="SSF55545">
    <property type="entry name" value="beta-N-acetylhexosaminidase-like domain"/>
    <property type="match status" value="1"/>
</dbReference>
<accession>A0A369BB57</accession>
<dbReference type="AlphaFoldDB" id="A0A369BB57"/>
<evidence type="ECO:0000313" key="5">
    <source>
        <dbReference type="Proteomes" id="UP000253034"/>
    </source>
</evidence>
<gene>
    <name evidence="4" type="ORF">DFR58_10438</name>
</gene>
<comment type="caution">
    <text evidence="4">The sequence shown here is derived from an EMBL/GenBank/DDBJ whole genome shotgun (WGS) entry which is preliminary data.</text>
</comment>
<reference evidence="4 5" key="1">
    <citation type="submission" date="2018-07" db="EMBL/GenBank/DDBJ databases">
        <title>Genomic Encyclopedia of Type Strains, Phase IV (KMG-IV): sequencing the most valuable type-strain genomes for metagenomic binning, comparative biology and taxonomic classification.</title>
        <authorList>
            <person name="Goeker M."/>
        </authorList>
    </citation>
    <scope>NUCLEOTIDE SEQUENCE [LARGE SCALE GENOMIC DNA]</scope>
    <source>
        <strain evidence="4 5">DSM 27016</strain>
    </source>
</reference>
<dbReference type="GO" id="GO:0005975">
    <property type="term" value="P:carbohydrate metabolic process"/>
    <property type="evidence" value="ECO:0007669"/>
    <property type="project" value="UniProtKB-ARBA"/>
</dbReference>
<organism evidence="4 5">
    <name type="scientific">Anaerobacterium chartisolvens</name>
    <dbReference type="NCBI Taxonomy" id="1297424"/>
    <lineage>
        <taxon>Bacteria</taxon>
        <taxon>Bacillati</taxon>
        <taxon>Bacillota</taxon>
        <taxon>Clostridia</taxon>
        <taxon>Eubacteriales</taxon>
        <taxon>Oscillospiraceae</taxon>
        <taxon>Anaerobacterium</taxon>
    </lineage>
</organism>
<evidence type="ECO:0000259" key="3">
    <source>
        <dbReference type="Pfam" id="PF02838"/>
    </source>
</evidence>